<dbReference type="Proteomes" id="UP000507245">
    <property type="component" value="Unassembled WGS sequence"/>
</dbReference>
<gene>
    <name evidence="1" type="ORF">ORAREDHAP_LOCUS13859</name>
</gene>
<organism evidence="1 2">
    <name type="scientific">Prunus armeniaca</name>
    <name type="common">Apricot</name>
    <name type="synonym">Armeniaca vulgaris</name>
    <dbReference type="NCBI Taxonomy" id="36596"/>
    <lineage>
        <taxon>Eukaryota</taxon>
        <taxon>Viridiplantae</taxon>
        <taxon>Streptophyta</taxon>
        <taxon>Embryophyta</taxon>
        <taxon>Tracheophyta</taxon>
        <taxon>Spermatophyta</taxon>
        <taxon>Magnoliopsida</taxon>
        <taxon>eudicotyledons</taxon>
        <taxon>Gunneridae</taxon>
        <taxon>Pentapetalae</taxon>
        <taxon>rosids</taxon>
        <taxon>fabids</taxon>
        <taxon>Rosales</taxon>
        <taxon>Rosaceae</taxon>
        <taxon>Amygdaloideae</taxon>
        <taxon>Amygdaleae</taxon>
        <taxon>Prunus</taxon>
    </lineage>
</organism>
<dbReference type="EMBL" id="CAEKKB010000002">
    <property type="protein sequence ID" value="CAB4299502.1"/>
    <property type="molecule type" value="Genomic_DNA"/>
</dbReference>
<evidence type="ECO:0000313" key="1">
    <source>
        <dbReference type="EMBL" id="CAB4299502.1"/>
    </source>
</evidence>
<proteinExistence type="predicted"/>
<reference evidence="2" key="1">
    <citation type="journal article" date="2020" name="Genome Biol.">
        <title>Gamete binning: chromosome-level and haplotype-resolved genome assembly enabled by high-throughput single-cell sequencing of gamete genomes.</title>
        <authorList>
            <person name="Campoy J.A."/>
            <person name="Sun H."/>
            <person name="Goel M."/>
            <person name="Jiao W.-B."/>
            <person name="Folz-Donahue K."/>
            <person name="Wang N."/>
            <person name="Rubio M."/>
            <person name="Liu C."/>
            <person name="Kukat C."/>
            <person name="Ruiz D."/>
            <person name="Huettel B."/>
            <person name="Schneeberger K."/>
        </authorList>
    </citation>
    <scope>NUCLEOTIDE SEQUENCE [LARGE SCALE GENOMIC DNA]</scope>
    <source>
        <strain evidence="2">cv. Rojo Pasion</strain>
    </source>
</reference>
<name>A0A6J5WIR7_PRUAR</name>
<evidence type="ECO:0000313" key="2">
    <source>
        <dbReference type="Proteomes" id="UP000507245"/>
    </source>
</evidence>
<dbReference type="AlphaFoldDB" id="A0A6J5WIR7"/>
<keyword evidence="2" id="KW-1185">Reference proteome</keyword>
<sequence>MDGTVGTCMLWARGVAWEGKGCMNGWDSGDMCVVGQGSCMGRQGAAWMDETVGTCVSWARGVAWEGKLGELQQLELASWVVGSASRTCGGGDNGIEGLGSGGCGDAMG</sequence>
<protein>
    <submittedName>
        <fullName evidence="1">Uncharacterized protein</fullName>
    </submittedName>
</protein>
<accession>A0A6J5WIR7</accession>